<feature type="region of interest" description="Disordered" evidence="1">
    <location>
        <begin position="273"/>
        <end position="299"/>
    </location>
</feature>
<dbReference type="OrthoDB" id="8117500at2"/>
<keyword evidence="3" id="KW-1185">Reference proteome</keyword>
<protein>
    <submittedName>
        <fullName evidence="2">Uncharacterized protein</fullName>
    </submittedName>
</protein>
<dbReference type="RefSeq" id="WP_129270599.1">
    <property type="nucleotide sequence ID" value="NZ_MZXW01000016.1"/>
</dbReference>
<evidence type="ECO:0000313" key="2">
    <source>
        <dbReference type="EMBL" id="RXT48735.1"/>
    </source>
</evidence>
<proteinExistence type="predicted"/>
<accession>A0A4Q1V9Q6</accession>
<dbReference type="AlphaFoldDB" id="A0A4Q1V9Q6"/>
<dbReference type="Proteomes" id="UP000290819">
    <property type="component" value="Unassembled WGS sequence"/>
</dbReference>
<evidence type="ECO:0000313" key="3">
    <source>
        <dbReference type="Proteomes" id="UP000290819"/>
    </source>
</evidence>
<comment type="caution">
    <text evidence="2">The sequence shown here is derived from an EMBL/GenBank/DDBJ whole genome shotgun (WGS) entry which is preliminary data.</text>
</comment>
<reference evidence="2 3" key="1">
    <citation type="submission" date="2017-03" db="EMBL/GenBank/DDBJ databases">
        <authorList>
            <person name="Safronova V.I."/>
            <person name="Sazanova A.L."/>
            <person name="Chirak E.R."/>
        </authorList>
    </citation>
    <scope>NUCLEOTIDE SEQUENCE [LARGE SCALE GENOMIC DNA]</scope>
    <source>
        <strain evidence="2 3">Opo-243</strain>
    </source>
</reference>
<name>A0A4Q1V9Q6_9BRAD</name>
<gene>
    <name evidence="2" type="ORF">B5V03_12580</name>
</gene>
<evidence type="ECO:0000256" key="1">
    <source>
        <dbReference type="SAM" id="MobiDB-lite"/>
    </source>
</evidence>
<organism evidence="2 3">
    <name type="scientific">Bradyrhizobium betae</name>
    <dbReference type="NCBI Taxonomy" id="244734"/>
    <lineage>
        <taxon>Bacteria</taxon>
        <taxon>Pseudomonadati</taxon>
        <taxon>Pseudomonadota</taxon>
        <taxon>Alphaproteobacteria</taxon>
        <taxon>Hyphomicrobiales</taxon>
        <taxon>Nitrobacteraceae</taxon>
        <taxon>Bradyrhizobium</taxon>
    </lineage>
</organism>
<sequence length="299" mass="34174">MSVEIIHKQLSLRAEFWKKSLGWPDDNASYVFLGRAVHAMGKSMFGVDWTGDEPCRDPVPNLSVFPERSGWRARLVHDLLVKHHPEHNRQPRKPYQHSFEFSGKEWMDAVMIVKKLKDERTPELRRLLEVQDRIKHLAEAGFLITAIREKAGGDPTPVPRGWWNSERIRDRFDLCQLRPDDPYNLGIGSDPFQWIFVTRESLMSCAPGGLAEGEQAVKPAATTLAAALPVEESAKAPRRLAEAKIEPAFRRWREQQPEGYIPTEDEDIAHMKQLGVGRDKVRQLRKGFPTRGRGEKKSG</sequence>
<dbReference type="EMBL" id="MZXW01000016">
    <property type="protein sequence ID" value="RXT48735.1"/>
    <property type="molecule type" value="Genomic_DNA"/>
</dbReference>